<organism evidence="1 2">
    <name type="scientific">Parasponia andersonii</name>
    <name type="common">Sponia andersonii</name>
    <dbReference type="NCBI Taxonomy" id="3476"/>
    <lineage>
        <taxon>Eukaryota</taxon>
        <taxon>Viridiplantae</taxon>
        <taxon>Streptophyta</taxon>
        <taxon>Embryophyta</taxon>
        <taxon>Tracheophyta</taxon>
        <taxon>Spermatophyta</taxon>
        <taxon>Magnoliopsida</taxon>
        <taxon>eudicotyledons</taxon>
        <taxon>Gunneridae</taxon>
        <taxon>Pentapetalae</taxon>
        <taxon>rosids</taxon>
        <taxon>fabids</taxon>
        <taxon>Rosales</taxon>
        <taxon>Cannabaceae</taxon>
        <taxon>Parasponia</taxon>
    </lineage>
</organism>
<reference evidence="2" key="1">
    <citation type="submission" date="2016-06" db="EMBL/GenBank/DDBJ databases">
        <title>Parallel loss of symbiosis genes in relatives of nitrogen-fixing non-legume Parasponia.</title>
        <authorList>
            <person name="Van Velzen R."/>
            <person name="Holmer R."/>
            <person name="Bu F."/>
            <person name="Rutten L."/>
            <person name="Van Zeijl A."/>
            <person name="Liu W."/>
            <person name="Santuari L."/>
            <person name="Cao Q."/>
            <person name="Sharma T."/>
            <person name="Shen D."/>
            <person name="Roswanjaya Y."/>
            <person name="Wardhani T."/>
            <person name="Kalhor M.S."/>
            <person name="Jansen J."/>
            <person name="Van den Hoogen J."/>
            <person name="Gungor B."/>
            <person name="Hartog M."/>
            <person name="Hontelez J."/>
            <person name="Verver J."/>
            <person name="Yang W.-C."/>
            <person name="Schijlen E."/>
            <person name="Repin R."/>
            <person name="Schilthuizen M."/>
            <person name="Schranz E."/>
            <person name="Heidstra R."/>
            <person name="Miyata K."/>
            <person name="Fedorova E."/>
            <person name="Kohlen W."/>
            <person name="Bisseling T."/>
            <person name="Smit S."/>
            <person name="Geurts R."/>
        </authorList>
    </citation>
    <scope>NUCLEOTIDE SEQUENCE [LARGE SCALE GENOMIC DNA]</scope>
    <source>
        <strain evidence="2">cv. WU1-14</strain>
    </source>
</reference>
<dbReference type="OrthoDB" id="10289289at2759"/>
<dbReference type="Proteomes" id="UP000237105">
    <property type="component" value="Unassembled WGS sequence"/>
</dbReference>
<accession>A0A2P5CIZ5</accession>
<dbReference type="EMBL" id="JXTB01000124">
    <property type="protein sequence ID" value="PON61020.1"/>
    <property type="molecule type" value="Genomic_DNA"/>
</dbReference>
<name>A0A2P5CIZ5_PARAD</name>
<keyword evidence="2" id="KW-1185">Reference proteome</keyword>
<gene>
    <name evidence="1" type="ORF">PanWU01x14_148060</name>
</gene>
<evidence type="ECO:0000313" key="2">
    <source>
        <dbReference type="Proteomes" id="UP000237105"/>
    </source>
</evidence>
<dbReference type="AlphaFoldDB" id="A0A2P5CIZ5"/>
<proteinExistence type="predicted"/>
<evidence type="ECO:0000313" key="1">
    <source>
        <dbReference type="EMBL" id="PON61020.1"/>
    </source>
</evidence>
<protein>
    <submittedName>
        <fullName evidence="1">Uncharacterized protein</fullName>
    </submittedName>
</protein>
<comment type="caution">
    <text evidence="1">The sequence shown here is derived from an EMBL/GenBank/DDBJ whole genome shotgun (WGS) entry which is preliminary data.</text>
</comment>
<sequence length="76" mass="7994">MTTPVSDARGCVWGGIKPPGAKSALIMESPRVFSPGNDWTSAKAKRTPVPIFTLPSLISPSKKKSSEVTCDLGLHG</sequence>